<dbReference type="Proteomes" id="UP000733379">
    <property type="component" value="Unassembled WGS sequence"/>
</dbReference>
<evidence type="ECO:0000313" key="1">
    <source>
        <dbReference type="EMBL" id="MBU3065885.1"/>
    </source>
</evidence>
<keyword evidence="2" id="KW-1185">Reference proteome</keyword>
<sequence>MRPQTTIGPNGQPDMTMMNDFGNWEQTYVVGIKYLGAEVDNSPQRPNSGSTG</sequence>
<evidence type="ECO:0000313" key="2">
    <source>
        <dbReference type="Proteomes" id="UP000733379"/>
    </source>
</evidence>
<reference evidence="1 2" key="1">
    <citation type="submission" date="2021-06" db="EMBL/GenBank/DDBJ databases">
        <title>Actinomycetes sequencing.</title>
        <authorList>
            <person name="Shan Q."/>
        </authorList>
    </citation>
    <scope>NUCLEOTIDE SEQUENCE [LARGE SCALE GENOMIC DNA]</scope>
    <source>
        <strain evidence="1 2">NEAU-G5</strain>
    </source>
</reference>
<dbReference type="EMBL" id="JAHKNI010000012">
    <property type="protein sequence ID" value="MBU3065885.1"/>
    <property type="molecule type" value="Genomic_DNA"/>
</dbReference>
<dbReference type="RefSeq" id="WP_215921955.1">
    <property type="nucleotide sequence ID" value="NZ_JAHKNI010000012.1"/>
</dbReference>
<organism evidence="1 2">
    <name type="scientific">Nocardia albiluteola</name>
    <dbReference type="NCBI Taxonomy" id="2842303"/>
    <lineage>
        <taxon>Bacteria</taxon>
        <taxon>Bacillati</taxon>
        <taxon>Actinomycetota</taxon>
        <taxon>Actinomycetes</taxon>
        <taxon>Mycobacteriales</taxon>
        <taxon>Nocardiaceae</taxon>
        <taxon>Nocardia</taxon>
    </lineage>
</organism>
<name>A0ABS6B6F2_9NOCA</name>
<gene>
    <name evidence="1" type="ORF">KO481_30725</name>
</gene>
<proteinExistence type="predicted"/>
<accession>A0ABS6B6F2</accession>
<protein>
    <submittedName>
        <fullName evidence="1">Uncharacterized protein</fullName>
    </submittedName>
</protein>
<comment type="caution">
    <text evidence="1">The sequence shown here is derived from an EMBL/GenBank/DDBJ whole genome shotgun (WGS) entry which is preliminary data.</text>
</comment>